<dbReference type="PROSITE" id="PS50937">
    <property type="entry name" value="HTH_MERR_2"/>
    <property type="match status" value="1"/>
</dbReference>
<organism evidence="3 4">
    <name type="scientific">Microbacterium barkeri</name>
    <dbReference type="NCBI Taxonomy" id="33917"/>
    <lineage>
        <taxon>Bacteria</taxon>
        <taxon>Bacillati</taxon>
        <taxon>Actinomycetota</taxon>
        <taxon>Actinomycetes</taxon>
        <taxon>Micrococcales</taxon>
        <taxon>Microbacteriaceae</taxon>
        <taxon>Microbacterium</taxon>
    </lineage>
</organism>
<dbReference type="Proteomes" id="UP001142462">
    <property type="component" value="Unassembled WGS sequence"/>
</dbReference>
<keyword evidence="1" id="KW-0238">DNA-binding</keyword>
<feature type="domain" description="HTH merR-type" evidence="2">
    <location>
        <begin position="10"/>
        <end position="77"/>
    </location>
</feature>
<protein>
    <submittedName>
        <fullName evidence="3">MerR family transcriptional regulator</fullName>
    </submittedName>
</protein>
<dbReference type="Pfam" id="PF13411">
    <property type="entry name" value="MerR_1"/>
    <property type="match status" value="1"/>
</dbReference>
<comment type="caution">
    <text evidence="3">The sequence shown here is derived from an EMBL/GenBank/DDBJ whole genome shotgun (WGS) entry which is preliminary data.</text>
</comment>
<name>A0A9W6H0D3_9MICO</name>
<dbReference type="InterPro" id="IPR047057">
    <property type="entry name" value="MerR_fam"/>
</dbReference>
<dbReference type="GO" id="GO:0003700">
    <property type="term" value="F:DNA-binding transcription factor activity"/>
    <property type="evidence" value="ECO:0007669"/>
    <property type="project" value="InterPro"/>
</dbReference>
<dbReference type="PROSITE" id="PS00552">
    <property type="entry name" value="HTH_MERR_1"/>
    <property type="match status" value="1"/>
</dbReference>
<evidence type="ECO:0000313" key="4">
    <source>
        <dbReference type="Proteomes" id="UP001142462"/>
    </source>
</evidence>
<evidence type="ECO:0000256" key="1">
    <source>
        <dbReference type="ARBA" id="ARBA00023125"/>
    </source>
</evidence>
<dbReference type="SMART" id="SM00422">
    <property type="entry name" value="HTH_MERR"/>
    <property type="match status" value="1"/>
</dbReference>
<dbReference type="Gene3D" id="1.10.1660.10">
    <property type="match status" value="1"/>
</dbReference>
<evidence type="ECO:0000259" key="2">
    <source>
        <dbReference type="PROSITE" id="PS50937"/>
    </source>
</evidence>
<proteinExistence type="predicted"/>
<accession>A0A9W6H0D3</accession>
<dbReference type="PANTHER" id="PTHR30204:SF93">
    <property type="entry name" value="HTH MERR-TYPE DOMAIN-CONTAINING PROTEIN"/>
    <property type="match status" value="1"/>
</dbReference>
<evidence type="ECO:0000313" key="3">
    <source>
        <dbReference type="EMBL" id="GLJ60006.1"/>
    </source>
</evidence>
<dbReference type="CDD" id="cd00592">
    <property type="entry name" value="HTH_MerR-like"/>
    <property type="match status" value="1"/>
</dbReference>
<dbReference type="EMBL" id="BSEJ01000001">
    <property type="protein sequence ID" value="GLJ60006.1"/>
    <property type="molecule type" value="Genomic_DNA"/>
</dbReference>
<dbReference type="SUPFAM" id="SSF46955">
    <property type="entry name" value="Putative DNA-binding domain"/>
    <property type="match status" value="1"/>
</dbReference>
<gene>
    <name evidence="3" type="ORF">GCM10017576_01350</name>
</gene>
<reference evidence="3" key="1">
    <citation type="journal article" date="2014" name="Int. J. Syst. Evol. Microbiol.">
        <title>Complete genome sequence of Corynebacterium casei LMG S-19264T (=DSM 44701T), isolated from a smear-ripened cheese.</title>
        <authorList>
            <consortium name="US DOE Joint Genome Institute (JGI-PGF)"/>
            <person name="Walter F."/>
            <person name="Albersmeier A."/>
            <person name="Kalinowski J."/>
            <person name="Ruckert C."/>
        </authorList>
    </citation>
    <scope>NUCLEOTIDE SEQUENCE</scope>
    <source>
        <strain evidence="3">VKM Ac-1020</strain>
    </source>
</reference>
<dbReference type="GO" id="GO:0003677">
    <property type="term" value="F:DNA binding"/>
    <property type="evidence" value="ECO:0007669"/>
    <property type="project" value="UniProtKB-KW"/>
</dbReference>
<dbReference type="PRINTS" id="PR00040">
    <property type="entry name" value="HTHMERR"/>
</dbReference>
<dbReference type="AlphaFoldDB" id="A0A9W6H0D3"/>
<dbReference type="RefSeq" id="WP_271171739.1">
    <property type="nucleotide sequence ID" value="NZ_BSEJ01000001.1"/>
</dbReference>
<reference evidence="3" key="2">
    <citation type="submission" date="2023-01" db="EMBL/GenBank/DDBJ databases">
        <authorList>
            <person name="Sun Q."/>
            <person name="Evtushenko L."/>
        </authorList>
    </citation>
    <scope>NUCLEOTIDE SEQUENCE</scope>
    <source>
        <strain evidence="3">VKM Ac-1020</strain>
    </source>
</reference>
<dbReference type="InterPro" id="IPR009061">
    <property type="entry name" value="DNA-bd_dom_put_sf"/>
</dbReference>
<keyword evidence="4" id="KW-1185">Reference proteome</keyword>
<sequence>MNSSENALSSIGEVAHRTGLSVSAIRYYDDEGLVDATDATDGGHRLYDVDAIARLELVRTLRDLETGLPQVRRVLAGTSSLRDVLAEHLHMIETRAADLDAKRAVLRALVRQEGTAERANLLRRLVTMPDADRQRLIDDFLDEVAAGLPQEASERIRDVRPVLPPDPAPEQLDAWMSLAELLQDDRFRAAIRSYLHATYAQLPGPEMSTPPVQDFIHSAGADLMRRLTAAHQAGLAADDPHVASLAAQLVDELAGTFGVAADDDLRARLAERYRTVDSLTLEALEDEEYRTTEGRYLELVAIVNGGPHPDAALLDGAHRTRGDGDGPSLGELGRWLAAAIAGGS</sequence>
<dbReference type="InterPro" id="IPR000551">
    <property type="entry name" value="MerR-type_HTH_dom"/>
</dbReference>
<dbReference type="PANTHER" id="PTHR30204">
    <property type="entry name" value="REDOX-CYCLING DRUG-SENSING TRANSCRIPTIONAL ACTIVATOR SOXR"/>
    <property type="match status" value="1"/>
</dbReference>